<keyword evidence="2" id="KW-1185">Reference proteome</keyword>
<accession>A0A2P5A4T8</accession>
<evidence type="ECO:0000313" key="1">
    <source>
        <dbReference type="EMBL" id="PON31556.1"/>
    </source>
</evidence>
<evidence type="ECO:0000313" key="2">
    <source>
        <dbReference type="Proteomes" id="UP000237105"/>
    </source>
</evidence>
<protein>
    <submittedName>
        <fullName evidence="1">Uncharacterized protein</fullName>
    </submittedName>
</protein>
<dbReference type="Proteomes" id="UP000237105">
    <property type="component" value="Unassembled WGS sequence"/>
</dbReference>
<dbReference type="AlphaFoldDB" id="A0A2P5A4T8"/>
<comment type="caution">
    <text evidence="1">The sequence shown here is derived from an EMBL/GenBank/DDBJ whole genome shotgun (WGS) entry which is preliminary data.</text>
</comment>
<proteinExistence type="predicted"/>
<dbReference type="EMBL" id="JXTB01000995">
    <property type="protein sequence ID" value="PON31556.1"/>
    <property type="molecule type" value="Genomic_DNA"/>
</dbReference>
<organism evidence="1 2">
    <name type="scientific">Parasponia andersonii</name>
    <name type="common">Sponia andersonii</name>
    <dbReference type="NCBI Taxonomy" id="3476"/>
    <lineage>
        <taxon>Eukaryota</taxon>
        <taxon>Viridiplantae</taxon>
        <taxon>Streptophyta</taxon>
        <taxon>Embryophyta</taxon>
        <taxon>Tracheophyta</taxon>
        <taxon>Spermatophyta</taxon>
        <taxon>Magnoliopsida</taxon>
        <taxon>eudicotyledons</taxon>
        <taxon>Gunneridae</taxon>
        <taxon>Pentapetalae</taxon>
        <taxon>rosids</taxon>
        <taxon>fabids</taxon>
        <taxon>Rosales</taxon>
        <taxon>Cannabaceae</taxon>
        <taxon>Parasponia</taxon>
    </lineage>
</organism>
<name>A0A2P5A4T8_PARAD</name>
<feature type="non-terminal residue" evidence="1">
    <location>
        <position position="63"/>
    </location>
</feature>
<gene>
    <name evidence="1" type="ORF">PanWU01x14_368990</name>
</gene>
<reference evidence="2" key="1">
    <citation type="submission" date="2016-06" db="EMBL/GenBank/DDBJ databases">
        <title>Parallel loss of symbiosis genes in relatives of nitrogen-fixing non-legume Parasponia.</title>
        <authorList>
            <person name="Van Velzen R."/>
            <person name="Holmer R."/>
            <person name="Bu F."/>
            <person name="Rutten L."/>
            <person name="Van Zeijl A."/>
            <person name="Liu W."/>
            <person name="Santuari L."/>
            <person name="Cao Q."/>
            <person name="Sharma T."/>
            <person name="Shen D."/>
            <person name="Roswanjaya Y."/>
            <person name="Wardhani T."/>
            <person name="Kalhor M.S."/>
            <person name="Jansen J."/>
            <person name="Van den Hoogen J."/>
            <person name="Gungor B."/>
            <person name="Hartog M."/>
            <person name="Hontelez J."/>
            <person name="Verver J."/>
            <person name="Yang W.-C."/>
            <person name="Schijlen E."/>
            <person name="Repin R."/>
            <person name="Schilthuizen M."/>
            <person name="Schranz E."/>
            <person name="Heidstra R."/>
            <person name="Miyata K."/>
            <person name="Fedorova E."/>
            <person name="Kohlen W."/>
            <person name="Bisseling T."/>
            <person name="Smit S."/>
            <person name="Geurts R."/>
        </authorList>
    </citation>
    <scope>NUCLEOTIDE SEQUENCE [LARGE SCALE GENOMIC DNA]</scope>
    <source>
        <strain evidence="2">cv. WU1-14</strain>
    </source>
</reference>
<sequence length="63" mass="6640">MLFLGILESSSSGIMEGSSSISDVVTLFVRSVVTGGFVFVAFELPSLAADFPFIAAKADFFNV</sequence>